<dbReference type="GO" id="GO:0004040">
    <property type="term" value="F:amidase activity"/>
    <property type="evidence" value="ECO:0007669"/>
    <property type="project" value="InterPro"/>
</dbReference>
<dbReference type="KEGG" id="vta:A0661"/>
<gene>
    <name evidence="3" type="ORF">VTAP4600_A0661</name>
</gene>
<evidence type="ECO:0000313" key="3">
    <source>
        <dbReference type="EMBL" id="SON48640.1"/>
    </source>
</evidence>
<organism evidence="3 4">
    <name type="scientific">Vibrio tapetis subsp. tapetis</name>
    <dbReference type="NCBI Taxonomy" id="1671868"/>
    <lineage>
        <taxon>Bacteria</taxon>
        <taxon>Pseudomonadati</taxon>
        <taxon>Pseudomonadota</taxon>
        <taxon>Gammaproteobacteria</taxon>
        <taxon>Vibrionales</taxon>
        <taxon>Vibrionaceae</taxon>
        <taxon>Vibrio</taxon>
    </lineage>
</organism>
<protein>
    <submittedName>
        <fullName evidence="3">Putative Bax protein</fullName>
    </submittedName>
</protein>
<dbReference type="RefSeq" id="WP_102521449.1">
    <property type="nucleotide sequence ID" value="NZ_LT960611.1"/>
</dbReference>
<dbReference type="PANTHER" id="PTHR40572:SF1">
    <property type="entry name" value="PROTEIN BAX"/>
    <property type="match status" value="1"/>
</dbReference>
<dbReference type="InterPro" id="IPR002901">
    <property type="entry name" value="MGlyc_endo_b_GlcNAc-like_dom"/>
</dbReference>
<keyword evidence="1" id="KW-1133">Transmembrane helix</keyword>
<dbReference type="EMBL" id="LT960611">
    <property type="protein sequence ID" value="SON48640.1"/>
    <property type="molecule type" value="Genomic_DNA"/>
</dbReference>
<sequence>MRKKTINVVVIGVLVSLGVLGFLLIQQNQQQPVSVLPIENTKDTPPVVVENVSGKPDFKAIADVNEKKKAFFGYLKPKIDIENGRVLNERNALLAAKSALSDGSITDEHRKYVTRIGKMYQLSLPDNALTDEWIEQALERVNVLPPSMVMIQAANESAWGTSRFATQANNYFGQWCYRKGCGLVPLQRNEGASHEVAKFSTVQQSVNAYFMNINRNRAYQNLRNKRLVLEKEGASLQSDDTALALINELGQYSERGADYIDELKAMVRHNSKFWSKNGS</sequence>
<dbReference type="Gene3D" id="1.10.530.10">
    <property type="match status" value="1"/>
</dbReference>
<dbReference type="AlphaFoldDB" id="A0A2N8Z9R2"/>
<keyword evidence="1" id="KW-0812">Transmembrane</keyword>
<dbReference type="InterPro" id="IPR053195">
    <property type="entry name" value="Bax-like"/>
</dbReference>
<dbReference type="SMART" id="SM00047">
    <property type="entry name" value="LYZ2"/>
    <property type="match status" value="1"/>
</dbReference>
<dbReference type="Pfam" id="PF01832">
    <property type="entry name" value="Glucosaminidase"/>
    <property type="match status" value="1"/>
</dbReference>
<feature type="transmembrane region" description="Helical" evidence="1">
    <location>
        <begin position="7"/>
        <end position="25"/>
    </location>
</feature>
<dbReference type="Proteomes" id="UP000235828">
    <property type="component" value="Chromosome A"/>
</dbReference>
<name>A0A2N8Z9R2_9VIBR</name>
<dbReference type="PANTHER" id="PTHR40572">
    <property type="entry name" value="PROTEIN BAX"/>
    <property type="match status" value="1"/>
</dbReference>
<evidence type="ECO:0000256" key="1">
    <source>
        <dbReference type="SAM" id="Phobius"/>
    </source>
</evidence>
<dbReference type="OrthoDB" id="9788155at2"/>
<proteinExistence type="predicted"/>
<accession>A0A2N8Z9R2</accession>
<keyword evidence="4" id="KW-1185">Reference proteome</keyword>
<evidence type="ECO:0000313" key="4">
    <source>
        <dbReference type="Proteomes" id="UP000235828"/>
    </source>
</evidence>
<feature type="domain" description="Mannosyl-glycoprotein endo-beta-N-acetylglucosamidase-like" evidence="2">
    <location>
        <begin position="121"/>
        <end position="260"/>
    </location>
</feature>
<evidence type="ECO:0000259" key="2">
    <source>
        <dbReference type="SMART" id="SM00047"/>
    </source>
</evidence>
<reference evidence="3 4" key="1">
    <citation type="submission" date="2017-10" db="EMBL/GenBank/DDBJ databases">
        <authorList>
            <person name="Banno H."/>
            <person name="Chua N.-H."/>
        </authorList>
    </citation>
    <scope>NUCLEOTIDE SEQUENCE [LARGE SCALE GENOMIC DNA]</scope>
    <source>
        <strain evidence="3">Vibrio tapetis CECT4600</strain>
    </source>
</reference>
<keyword evidence="1" id="KW-0472">Membrane</keyword>